<dbReference type="Proteomes" id="UP000284531">
    <property type="component" value="Unassembled WGS sequence"/>
</dbReference>
<comment type="caution">
    <text evidence="3">The sequence shown here is derived from an EMBL/GenBank/DDBJ whole genome shotgun (WGS) entry which is preliminary data.</text>
</comment>
<dbReference type="EMBL" id="RAPQ01000008">
    <property type="protein sequence ID" value="RKE04603.1"/>
    <property type="molecule type" value="Genomic_DNA"/>
</dbReference>
<dbReference type="SUPFAM" id="SSF53756">
    <property type="entry name" value="UDP-Glycosyltransferase/glycogen phosphorylase"/>
    <property type="match status" value="1"/>
</dbReference>
<evidence type="ECO:0000313" key="4">
    <source>
        <dbReference type="Proteomes" id="UP000284531"/>
    </source>
</evidence>
<accession>A0A419XA23</accession>
<dbReference type="Gene3D" id="3.40.50.2000">
    <property type="entry name" value="Glycogen Phosphorylase B"/>
    <property type="match status" value="2"/>
</dbReference>
<evidence type="ECO:0000313" key="3">
    <source>
        <dbReference type="EMBL" id="RKE04603.1"/>
    </source>
</evidence>
<dbReference type="AlphaFoldDB" id="A0A419XA23"/>
<feature type="domain" description="Glycosyl transferase family 1" evidence="2">
    <location>
        <begin position="182"/>
        <end position="325"/>
    </location>
</feature>
<proteinExistence type="predicted"/>
<protein>
    <submittedName>
        <fullName evidence="3">Glycosyltransferase involved in cell wall biosynthesis</fullName>
    </submittedName>
</protein>
<sequence>MKVLIISPNPVFGGAATANMAIAEVLSNNHEVIYCDEYLDGKMIEKKTVNYIVDDYKIHGNKFNIGFKFFRYVKQINPDTIIWGNYMVSIYYILAIMYFGIFKKYKQCYIFHSTALEKNFKGEAIDWIVSFLTIFMDRLIFVSNYTKNSWGTKFFVKLLKKEKHIVIHNPIMLNVNIDKNSKSDFCKISYVGRVSSEKQPDLFCEIAAGDSKIERKYYLWGDGPLENSIKAKYHGTVEFKGFESNMTNIYFNTDILILTSKFENCPMVILEAKKMGIPCIAPRVGGIPEIVSNTIDGELYDTFSIDYIHKMIDKIIKNYDSYSKSCLKNSQEYESLSTLKKWNKTLMFN</sequence>
<keyword evidence="1" id="KW-1133">Transmembrane helix</keyword>
<dbReference type="PANTHER" id="PTHR45947">
    <property type="entry name" value="SULFOQUINOVOSYL TRANSFERASE SQD2"/>
    <property type="match status" value="1"/>
</dbReference>
<evidence type="ECO:0000259" key="2">
    <source>
        <dbReference type="Pfam" id="PF00534"/>
    </source>
</evidence>
<dbReference type="InterPro" id="IPR050194">
    <property type="entry name" value="Glycosyltransferase_grp1"/>
</dbReference>
<evidence type="ECO:0000256" key="1">
    <source>
        <dbReference type="SAM" id="Phobius"/>
    </source>
</evidence>
<dbReference type="CDD" id="cd03801">
    <property type="entry name" value="GT4_PimA-like"/>
    <property type="match status" value="1"/>
</dbReference>
<dbReference type="PANTHER" id="PTHR45947:SF3">
    <property type="entry name" value="SULFOQUINOVOSYL TRANSFERASE SQD2"/>
    <property type="match status" value="1"/>
</dbReference>
<name>A0A419XA23_9BACT</name>
<keyword evidence="3" id="KW-0808">Transferase</keyword>
<reference evidence="3 4" key="1">
    <citation type="submission" date="2018-09" db="EMBL/GenBank/DDBJ databases">
        <title>Genomic Encyclopedia of Archaeal and Bacterial Type Strains, Phase II (KMG-II): from individual species to whole genera.</title>
        <authorList>
            <person name="Goeker M."/>
        </authorList>
    </citation>
    <scope>NUCLEOTIDE SEQUENCE [LARGE SCALE GENOMIC DNA]</scope>
    <source>
        <strain evidence="3 4">DSM 21950</strain>
    </source>
</reference>
<organism evidence="3 4">
    <name type="scientific">Marinifilum flexuosum</name>
    <dbReference type="NCBI Taxonomy" id="1117708"/>
    <lineage>
        <taxon>Bacteria</taxon>
        <taxon>Pseudomonadati</taxon>
        <taxon>Bacteroidota</taxon>
        <taxon>Bacteroidia</taxon>
        <taxon>Marinilabiliales</taxon>
        <taxon>Marinifilaceae</taxon>
    </lineage>
</organism>
<feature type="transmembrane region" description="Helical" evidence="1">
    <location>
        <begin position="81"/>
        <end position="101"/>
    </location>
</feature>
<dbReference type="Pfam" id="PF00534">
    <property type="entry name" value="Glycos_transf_1"/>
    <property type="match status" value="1"/>
</dbReference>
<keyword evidence="1" id="KW-0812">Transmembrane</keyword>
<gene>
    <name evidence="3" type="ORF">BXY64_1630</name>
</gene>
<dbReference type="GO" id="GO:0016757">
    <property type="term" value="F:glycosyltransferase activity"/>
    <property type="evidence" value="ECO:0007669"/>
    <property type="project" value="InterPro"/>
</dbReference>
<keyword evidence="4" id="KW-1185">Reference proteome</keyword>
<dbReference type="InterPro" id="IPR001296">
    <property type="entry name" value="Glyco_trans_1"/>
</dbReference>
<keyword evidence="1" id="KW-0472">Membrane</keyword>